<keyword evidence="1" id="KW-0472">Membrane</keyword>
<keyword evidence="1" id="KW-0812">Transmembrane</keyword>
<feature type="transmembrane region" description="Helical" evidence="1">
    <location>
        <begin position="179"/>
        <end position="206"/>
    </location>
</feature>
<keyword evidence="1" id="KW-1133">Transmembrane helix</keyword>
<dbReference type="OrthoDB" id="2447941at2"/>
<name>A0A6A8DI02_9BACI</name>
<dbReference type="InterPro" id="IPR010288">
    <property type="entry name" value="EcsB_ABC"/>
</dbReference>
<dbReference type="Proteomes" id="UP000799092">
    <property type="component" value="Unassembled WGS sequence"/>
</dbReference>
<feature type="transmembrane region" description="Helical" evidence="1">
    <location>
        <begin position="381"/>
        <end position="399"/>
    </location>
</feature>
<evidence type="ECO:0000313" key="3">
    <source>
        <dbReference type="Proteomes" id="UP000799092"/>
    </source>
</evidence>
<reference evidence="2" key="1">
    <citation type="submission" date="2019-11" db="EMBL/GenBank/DDBJ databases">
        <authorList>
            <person name="Li J."/>
        </authorList>
    </citation>
    <scope>NUCLEOTIDE SEQUENCE</scope>
    <source>
        <strain evidence="2">B6B</strain>
    </source>
</reference>
<sequence length="404" mass="47651">MFNAQQFFNERFSAHLKEISRYLRYIFTGHLVIAMLFIVSALAFYYQQWLAIIPENFPSVLIISLLFSIVASYSPVRTLLKEPDLVFLLPAEHKMGPYFRSSLIYSFVVQLYLVFLIAAVLGPLYFASFPVGTNSPYILVIVILLVLKVWNLFANWWILKIRDIRSRTIDHTIRFLLNFFTFFFFINGEVLFAGITTILLFGLFMYDFYLSKQNVGIVWDLLVEKDRMRMRTFYRIANMFTDVPHLKTQIKKRHWLVALIVRNVPYKQEKTFAYLYRITTIRSGEYLGIYSRLFIIGALSVYFIPNMGIQIAFSILFIYLSGFQMMTLWQHYRTIAWLDIYPVKKEWREQAFTSWLLALMLSQTLLFGLLFMFLGNISGLVIVWLGGTLFSYLFVHGYVKKRLT</sequence>
<dbReference type="GO" id="GO:0016020">
    <property type="term" value="C:membrane"/>
    <property type="evidence" value="ECO:0007669"/>
    <property type="project" value="InterPro"/>
</dbReference>
<feature type="transmembrane region" description="Helical" evidence="1">
    <location>
        <begin position="311"/>
        <end position="332"/>
    </location>
</feature>
<feature type="transmembrane region" description="Helical" evidence="1">
    <location>
        <begin position="352"/>
        <end position="374"/>
    </location>
</feature>
<gene>
    <name evidence="2" type="ORF">GH741_15955</name>
</gene>
<dbReference type="RefSeq" id="WP_153737752.1">
    <property type="nucleotide sequence ID" value="NZ_WJNG01000014.1"/>
</dbReference>
<protein>
    <submittedName>
        <fullName evidence="2">ABC transporter permease</fullName>
    </submittedName>
</protein>
<feature type="transmembrane region" description="Helical" evidence="1">
    <location>
        <begin position="103"/>
        <end position="125"/>
    </location>
</feature>
<evidence type="ECO:0000256" key="1">
    <source>
        <dbReference type="SAM" id="Phobius"/>
    </source>
</evidence>
<keyword evidence="3" id="KW-1185">Reference proteome</keyword>
<comment type="caution">
    <text evidence="2">The sequence shown here is derived from an EMBL/GenBank/DDBJ whole genome shotgun (WGS) entry which is preliminary data.</text>
</comment>
<feature type="transmembrane region" description="Helical" evidence="1">
    <location>
        <begin position="22"/>
        <end position="45"/>
    </location>
</feature>
<accession>A0A6A8DI02</accession>
<dbReference type="PIRSF" id="PIRSF037259">
    <property type="entry name" value="EcsB_ABC"/>
    <property type="match status" value="1"/>
</dbReference>
<proteinExistence type="predicted"/>
<feature type="transmembrane region" description="Helical" evidence="1">
    <location>
        <begin position="57"/>
        <end position="76"/>
    </location>
</feature>
<organism evidence="2 3">
    <name type="scientific">Aquibacillus halophilus</name>
    <dbReference type="NCBI Taxonomy" id="930132"/>
    <lineage>
        <taxon>Bacteria</taxon>
        <taxon>Bacillati</taxon>
        <taxon>Bacillota</taxon>
        <taxon>Bacilli</taxon>
        <taxon>Bacillales</taxon>
        <taxon>Bacillaceae</taxon>
        <taxon>Aquibacillus</taxon>
    </lineage>
</organism>
<dbReference type="Pfam" id="PF05975">
    <property type="entry name" value="EcsB"/>
    <property type="match status" value="1"/>
</dbReference>
<dbReference type="AlphaFoldDB" id="A0A6A8DI02"/>
<evidence type="ECO:0000313" key="2">
    <source>
        <dbReference type="EMBL" id="MRH44136.1"/>
    </source>
</evidence>
<feature type="transmembrane region" description="Helical" evidence="1">
    <location>
        <begin position="137"/>
        <end position="158"/>
    </location>
</feature>
<dbReference type="EMBL" id="WJNG01000014">
    <property type="protein sequence ID" value="MRH44136.1"/>
    <property type="molecule type" value="Genomic_DNA"/>
</dbReference>